<gene>
    <name evidence="1" type="ORF">GZH47_32940</name>
</gene>
<dbReference type="EMBL" id="CP048288">
    <property type="protein sequence ID" value="QHW35701.1"/>
    <property type="molecule type" value="Genomic_DNA"/>
</dbReference>
<evidence type="ECO:0000313" key="2">
    <source>
        <dbReference type="Proteomes" id="UP000479114"/>
    </source>
</evidence>
<name>A0A6C0PBD8_9BACL</name>
<dbReference type="Proteomes" id="UP000479114">
    <property type="component" value="Plasmid unnamed2"/>
</dbReference>
<dbReference type="AlphaFoldDB" id="A0A6C0PBD8"/>
<reference evidence="1 2" key="1">
    <citation type="submission" date="2020-02" db="EMBL/GenBank/DDBJ databases">
        <title>Paenibacillus sp. nov., isolated from rhizosphere soil of tomato.</title>
        <authorList>
            <person name="Weon H.-Y."/>
            <person name="Lee S.A."/>
        </authorList>
    </citation>
    <scope>NUCLEOTIDE SEQUENCE [LARGE SCALE GENOMIC DNA]</scope>
    <source>
        <strain evidence="1 2">14171R-81</strain>
        <plasmid evidence="1 2">unnamed2</plasmid>
    </source>
</reference>
<dbReference type="KEGG" id="prz:GZH47_32940"/>
<proteinExistence type="predicted"/>
<sequence>MIVHRRSKEHYPVEFQPLTSRDVQRMVKDGGPNSWEPAFDWSLYFRYNRTEVYKMVIKGNDYIQGCIAFEIKEDHVYVHLIESAPHNFKGKEFEMIGEHMLAFACKRSEQLGFEGAVALQSKTGPRFVPLMRYYMGPKIRAEHLGNGYMIIDGPSADRLIMLYSN</sequence>
<keyword evidence="1" id="KW-0614">Plasmid</keyword>
<geneLocation type="plasmid" evidence="1 2">
    <name>unnamed2</name>
</geneLocation>
<dbReference type="RefSeq" id="WP_162645835.1">
    <property type="nucleotide sequence ID" value="NZ_CP048288.1"/>
</dbReference>
<organism evidence="1 2">
    <name type="scientific">Paenibacillus rhizovicinus</name>
    <dbReference type="NCBI Taxonomy" id="2704463"/>
    <lineage>
        <taxon>Bacteria</taxon>
        <taxon>Bacillati</taxon>
        <taxon>Bacillota</taxon>
        <taxon>Bacilli</taxon>
        <taxon>Bacillales</taxon>
        <taxon>Paenibacillaceae</taxon>
        <taxon>Paenibacillus</taxon>
    </lineage>
</organism>
<keyword evidence="2" id="KW-1185">Reference proteome</keyword>
<evidence type="ECO:0000313" key="1">
    <source>
        <dbReference type="EMBL" id="QHW35701.1"/>
    </source>
</evidence>
<protein>
    <recommendedName>
        <fullName evidence="3">GNAT family N-acetyltransferase</fullName>
    </recommendedName>
</protein>
<evidence type="ECO:0008006" key="3">
    <source>
        <dbReference type="Google" id="ProtNLM"/>
    </source>
</evidence>
<accession>A0A6C0PBD8</accession>